<evidence type="ECO:0000256" key="3">
    <source>
        <dbReference type="ARBA" id="ARBA00004123"/>
    </source>
</evidence>
<evidence type="ECO:0000256" key="15">
    <source>
        <dbReference type="PROSITE-ProRule" id="PRU00339"/>
    </source>
</evidence>
<dbReference type="InterPro" id="IPR013235">
    <property type="entry name" value="PPP_dom"/>
</dbReference>
<dbReference type="GO" id="GO:0005737">
    <property type="term" value="C:cytoplasm"/>
    <property type="evidence" value="ECO:0007669"/>
    <property type="project" value="EnsemblFungi"/>
</dbReference>
<feature type="repeat" description="TPR" evidence="15">
    <location>
        <begin position="4"/>
        <end position="37"/>
    </location>
</feature>
<name>A0A2P7YZD6_9ASCO</name>
<dbReference type="Gene3D" id="1.25.40.10">
    <property type="entry name" value="Tetratricopeptide repeat domain"/>
    <property type="match status" value="1"/>
</dbReference>
<dbReference type="SMART" id="SM00156">
    <property type="entry name" value="PP2Ac"/>
    <property type="match status" value="1"/>
</dbReference>
<dbReference type="PROSITE" id="PS51808">
    <property type="entry name" value="CHCH"/>
    <property type="match status" value="1"/>
</dbReference>
<dbReference type="InterPro" id="IPR029052">
    <property type="entry name" value="Metallo-depent_PP-like"/>
</dbReference>
<dbReference type="Proteomes" id="UP000241107">
    <property type="component" value="Unassembled WGS sequence"/>
</dbReference>
<dbReference type="PROSITE" id="PS50005">
    <property type="entry name" value="TPR"/>
    <property type="match status" value="2"/>
</dbReference>
<evidence type="ECO:0000256" key="6">
    <source>
        <dbReference type="ARBA" id="ARBA00022737"/>
    </source>
</evidence>
<evidence type="ECO:0000256" key="14">
    <source>
        <dbReference type="PIRSR" id="PIRSR033096-1"/>
    </source>
</evidence>
<evidence type="ECO:0000256" key="9">
    <source>
        <dbReference type="ARBA" id="ARBA00022912"/>
    </source>
</evidence>
<dbReference type="PRINTS" id="PR00114">
    <property type="entry name" value="STPHPHTASE"/>
</dbReference>
<evidence type="ECO:0000313" key="18">
    <source>
        <dbReference type="EMBL" id="PSK41326.1"/>
    </source>
</evidence>
<dbReference type="GO" id="GO:0005634">
    <property type="term" value="C:nucleus"/>
    <property type="evidence" value="ECO:0007669"/>
    <property type="project" value="UniProtKB-SubCell"/>
</dbReference>
<dbReference type="RefSeq" id="XP_024716025.1">
    <property type="nucleotide sequence ID" value="XM_024856426.1"/>
</dbReference>
<keyword evidence="5" id="KW-0479">Metal-binding</keyword>
<comment type="cofactor">
    <cofactor evidence="1">
        <name>Mn(2+)</name>
        <dbReference type="ChEBI" id="CHEBI:29035"/>
    </cofactor>
</comment>
<organism evidence="18 19">
    <name type="scientific">Candidozyma pseudohaemuli</name>
    <dbReference type="NCBI Taxonomy" id="418784"/>
    <lineage>
        <taxon>Eukaryota</taxon>
        <taxon>Fungi</taxon>
        <taxon>Dikarya</taxon>
        <taxon>Ascomycota</taxon>
        <taxon>Saccharomycotina</taxon>
        <taxon>Pichiomycetes</taxon>
        <taxon>Metschnikowiaceae</taxon>
        <taxon>Candidozyma</taxon>
    </lineage>
</organism>
<proteinExistence type="inferred from homology"/>
<comment type="subcellular location">
    <subcellularLocation>
        <location evidence="3">Nucleus</location>
    </subcellularLocation>
</comment>
<dbReference type="InterPro" id="IPR011990">
    <property type="entry name" value="TPR-like_helical_dom_sf"/>
</dbReference>
<dbReference type="Gene3D" id="3.60.21.10">
    <property type="match status" value="1"/>
</dbReference>
<dbReference type="FunFam" id="3.60.21.10:FF:000036">
    <property type="entry name" value="Serine/threonine protein phosphatase 5"/>
    <property type="match status" value="1"/>
</dbReference>
<feature type="repeat" description="TPR" evidence="15">
    <location>
        <begin position="72"/>
        <end position="105"/>
    </location>
</feature>
<dbReference type="VEuPathDB" id="FungiDB:C7M61_001007"/>
<dbReference type="InterPro" id="IPR004843">
    <property type="entry name" value="Calcineurin-like_PHP"/>
</dbReference>
<evidence type="ECO:0000256" key="2">
    <source>
        <dbReference type="ARBA" id="ARBA00001946"/>
    </source>
</evidence>
<dbReference type="PIRSF" id="PIRSF033096">
    <property type="entry name" value="PPPtase_5"/>
    <property type="match status" value="1"/>
</dbReference>
<evidence type="ECO:0000256" key="16">
    <source>
        <dbReference type="RuleBase" id="RU004273"/>
    </source>
</evidence>
<feature type="domain" description="Serine/threonine specific protein phosphatases" evidence="17">
    <location>
        <begin position="307"/>
        <end position="312"/>
    </location>
</feature>
<keyword evidence="19" id="KW-1185">Reference proteome</keyword>
<evidence type="ECO:0000259" key="17">
    <source>
        <dbReference type="PROSITE" id="PS00125"/>
    </source>
</evidence>
<keyword evidence="7 16" id="KW-0378">Hydrolase</keyword>
<keyword evidence="8 15" id="KW-0802">TPR repeat</keyword>
<comment type="cofactor">
    <cofactor evidence="2">
        <name>Mg(2+)</name>
        <dbReference type="ChEBI" id="CHEBI:18420"/>
    </cofactor>
</comment>
<dbReference type="OrthoDB" id="445564at2759"/>
<dbReference type="InterPro" id="IPR051134">
    <property type="entry name" value="PPP_phosphatase"/>
</dbReference>
<dbReference type="SMART" id="SM00028">
    <property type="entry name" value="TPR"/>
    <property type="match status" value="3"/>
</dbReference>
<evidence type="ECO:0000256" key="7">
    <source>
        <dbReference type="ARBA" id="ARBA00022801"/>
    </source>
</evidence>
<evidence type="ECO:0000256" key="12">
    <source>
        <dbReference type="ARBA" id="ARBA00047986"/>
    </source>
</evidence>
<evidence type="ECO:0000256" key="10">
    <source>
        <dbReference type="ARBA" id="ARBA00023211"/>
    </source>
</evidence>
<dbReference type="EC" id="3.1.3.16" evidence="16"/>
<reference evidence="18 19" key="1">
    <citation type="submission" date="2018-03" db="EMBL/GenBank/DDBJ databases">
        <title>Candida pseudohaemulonii genome assembly and annotation.</title>
        <authorList>
            <person name="Munoz J.F."/>
            <person name="Gade L.G."/>
            <person name="Chow N.A."/>
            <person name="Litvintseva A.P."/>
            <person name="Loparev V.N."/>
            <person name="Cuomo C.A."/>
        </authorList>
    </citation>
    <scope>NUCLEOTIDE SEQUENCE [LARGE SCALE GENOMIC DNA]</scope>
    <source>
        <strain evidence="18 19">B12108</strain>
    </source>
</reference>
<dbReference type="InterPro" id="IPR006186">
    <property type="entry name" value="Ser/Thr-sp_prot-phosphatase"/>
</dbReference>
<keyword evidence="10" id="KW-0464">Manganese</keyword>
<dbReference type="GO" id="GO:0004722">
    <property type="term" value="F:protein serine/threonine phosphatase activity"/>
    <property type="evidence" value="ECO:0007669"/>
    <property type="project" value="UniProtKB-EC"/>
</dbReference>
<gene>
    <name evidence="18" type="ORF">C7M61_001007</name>
</gene>
<dbReference type="PANTHER" id="PTHR45668">
    <property type="entry name" value="SERINE/THREONINE-PROTEIN PHOSPHATASE 5-RELATED"/>
    <property type="match status" value="1"/>
</dbReference>
<evidence type="ECO:0000313" key="19">
    <source>
        <dbReference type="Proteomes" id="UP000241107"/>
    </source>
</evidence>
<comment type="caution">
    <text evidence="18">The sequence shown here is derived from an EMBL/GenBank/DDBJ whole genome shotgun (WGS) entry which is preliminary data.</text>
</comment>
<keyword evidence="11" id="KW-0539">Nucleus</keyword>
<comment type="catalytic activity">
    <reaction evidence="13">
        <text>O-phospho-L-threonyl-[protein] + H2O = L-threonyl-[protein] + phosphate</text>
        <dbReference type="Rhea" id="RHEA:47004"/>
        <dbReference type="Rhea" id="RHEA-COMP:11060"/>
        <dbReference type="Rhea" id="RHEA-COMP:11605"/>
        <dbReference type="ChEBI" id="CHEBI:15377"/>
        <dbReference type="ChEBI" id="CHEBI:30013"/>
        <dbReference type="ChEBI" id="CHEBI:43474"/>
        <dbReference type="ChEBI" id="CHEBI:61977"/>
        <dbReference type="EC" id="3.1.3.16"/>
    </reaction>
    <physiologicalReaction direction="left-to-right" evidence="13">
        <dbReference type="Rhea" id="RHEA:47005"/>
    </physiologicalReaction>
</comment>
<dbReference type="SUPFAM" id="SSF48452">
    <property type="entry name" value="TPR-like"/>
    <property type="match status" value="1"/>
</dbReference>
<dbReference type="STRING" id="418784.A0A2P7YZD6"/>
<dbReference type="Pfam" id="PF13414">
    <property type="entry name" value="TPR_11"/>
    <property type="match status" value="1"/>
</dbReference>
<dbReference type="EMBL" id="PYFQ01000001">
    <property type="protein sequence ID" value="PSK41326.1"/>
    <property type="molecule type" value="Genomic_DNA"/>
</dbReference>
<protein>
    <recommendedName>
        <fullName evidence="16">Serine/threonine-protein phosphatase</fullName>
        <ecNumber evidence="16">3.1.3.16</ecNumber>
    </recommendedName>
</protein>
<accession>A0A2P7YZD6</accession>
<evidence type="ECO:0000256" key="13">
    <source>
        <dbReference type="ARBA" id="ARBA00048832"/>
    </source>
</evidence>
<dbReference type="PANTHER" id="PTHR45668:SF5">
    <property type="entry name" value="SERINE_THREONINE-PROTEIN PHOSPHATASE 5"/>
    <property type="match status" value="1"/>
</dbReference>
<evidence type="ECO:0000256" key="1">
    <source>
        <dbReference type="ARBA" id="ARBA00001936"/>
    </source>
</evidence>
<dbReference type="Pfam" id="PF08321">
    <property type="entry name" value="PPP5"/>
    <property type="match status" value="1"/>
</dbReference>
<dbReference type="PROSITE" id="PS00125">
    <property type="entry name" value="SER_THR_PHOSPHATASE"/>
    <property type="match status" value="1"/>
</dbReference>
<evidence type="ECO:0000256" key="8">
    <source>
        <dbReference type="ARBA" id="ARBA00022803"/>
    </source>
</evidence>
<dbReference type="InterPro" id="IPR019734">
    <property type="entry name" value="TPR_rpt"/>
</dbReference>
<dbReference type="Pfam" id="PF00149">
    <property type="entry name" value="Metallophos"/>
    <property type="match status" value="1"/>
</dbReference>
<evidence type="ECO:0000256" key="11">
    <source>
        <dbReference type="ARBA" id="ARBA00023242"/>
    </source>
</evidence>
<evidence type="ECO:0000256" key="5">
    <source>
        <dbReference type="ARBA" id="ARBA00022723"/>
    </source>
</evidence>
<dbReference type="GeneID" id="36564398"/>
<feature type="active site" description="Proton donor/acceptor" evidence="14">
    <location>
        <position position="311"/>
    </location>
</feature>
<sequence>MSEALKWKDDGNKLLKEQKYNEAIDAYTKAIELDGTNPIFYSNRAQVHIKLENYGSAIADCDAAVKADPLFMKAYYRKGVSLMALLNYKEAQTNFKIVLQKLPNDKLTLENHKQCVNYLKKEAFEKAIAGDEKQLVLYGLDFDGMLIEKLWEGPLLDIKAIKLADKREVSIEIGGLDQAYLKYMIDLFKKGGKLPKKHVFAIVAKVNELLRNENSMVEVSLPHSQLDELILPEDEIILKNGKKLTVVGDTHGQFYDVLNLFQKFGFVSNEHVYLFNGDFVDRGSWSCEVALYLYVLKILYPQSLFMNRGNHETNDMNKTYGFTDECEAKYSKKVFEAFAESFGALPLATLINRSYLVMHGGLFSNDSVTLDDIKKINRFPSSGSSQPPREGLAMELLWTDPQPENGRSPSKRGLGIQFGPDITEKFCVNTKIRKILRSHEVRMGGFENEHNGRLITVFSAPNYCDATGNMGAVVHFTENSQYDKSQDNGEGYKESEEKNCPWSLELETFEAVPHPDMKPMAYSKAVLFPDMSNEANDEPDEWDQRIINTGCYEENLALQLCHADKGDWRKCLGEMEAFRKCWDKNKNNDRTSTVEIERKDREL</sequence>
<evidence type="ECO:0000256" key="4">
    <source>
        <dbReference type="ARBA" id="ARBA00008786"/>
    </source>
</evidence>
<comment type="catalytic activity">
    <reaction evidence="12">
        <text>O-phospho-L-seryl-[protein] + H2O = L-seryl-[protein] + phosphate</text>
        <dbReference type="Rhea" id="RHEA:20629"/>
        <dbReference type="Rhea" id="RHEA-COMP:9863"/>
        <dbReference type="Rhea" id="RHEA-COMP:11604"/>
        <dbReference type="ChEBI" id="CHEBI:15377"/>
        <dbReference type="ChEBI" id="CHEBI:29999"/>
        <dbReference type="ChEBI" id="CHEBI:43474"/>
        <dbReference type="ChEBI" id="CHEBI:83421"/>
        <dbReference type="EC" id="3.1.3.16"/>
    </reaction>
    <physiologicalReaction direction="left-to-right" evidence="12">
        <dbReference type="Rhea" id="RHEA:20630"/>
    </physiologicalReaction>
</comment>
<comment type="similarity">
    <text evidence="4">Belongs to the PPP phosphatase family. PP-5 (PP-T) subfamily.</text>
</comment>
<dbReference type="GO" id="GO:0046872">
    <property type="term" value="F:metal ion binding"/>
    <property type="evidence" value="ECO:0007669"/>
    <property type="project" value="UniProtKB-KW"/>
</dbReference>
<dbReference type="AlphaFoldDB" id="A0A2P7YZD6"/>
<dbReference type="SUPFAM" id="SSF56300">
    <property type="entry name" value="Metallo-dependent phosphatases"/>
    <property type="match status" value="1"/>
</dbReference>
<keyword evidence="9" id="KW-0904">Protein phosphatase</keyword>
<keyword evidence="6" id="KW-0677">Repeat</keyword>